<dbReference type="InterPro" id="IPR000212">
    <property type="entry name" value="DNA_helicase_UvrD/REP"/>
</dbReference>
<dbReference type="PROSITE" id="PS51217">
    <property type="entry name" value="UVRD_HELICASE_CTER"/>
    <property type="match status" value="1"/>
</dbReference>
<evidence type="ECO:0000256" key="9">
    <source>
        <dbReference type="ARBA" id="ARBA00034808"/>
    </source>
</evidence>
<dbReference type="Pfam" id="PF21196">
    <property type="entry name" value="PcrA_UvrD_tudor"/>
    <property type="match status" value="1"/>
</dbReference>
<protein>
    <recommendedName>
        <fullName evidence="9">DNA 3'-5' helicase</fullName>
        <ecNumber evidence="9">5.6.2.4</ecNumber>
    </recommendedName>
</protein>
<dbReference type="Pfam" id="PF00580">
    <property type="entry name" value="UvrD-helicase"/>
    <property type="match status" value="1"/>
</dbReference>
<evidence type="ECO:0000256" key="5">
    <source>
        <dbReference type="ARBA" id="ARBA00022840"/>
    </source>
</evidence>
<keyword evidence="2" id="KW-0547">Nucleotide-binding</keyword>
<evidence type="ECO:0000256" key="2">
    <source>
        <dbReference type="ARBA" id="ARBA00022741"/>
    </source>
</evidence>
<dbReference type="AlphaFoldDB" id="A0A381YKQ1"/>
<evidence type="ECO:0000256" key="3">
    <source>
        <dbReference type="ARBA" id="ARBA00022801"/>
    </source>
</evidence>
<evidence type="ECO:0000256" key="1">
    <source>
        <dbReference type="ARBA" id="ARBA00009922"/>
    </source>
</evidence>
<evidence type="ECO:0000256" key="7">
    <source>
        <dbReference type="ARBA" id="ARBA00023235"/>
    </source>
</evidence>
<dbReference type="CDD" id="cd18807">
    <property type="entry name" value="SF1_C_UvrD"/>
    <property type="match status" value="1"/>
</dbReference>
<dbReference type="InterPro" id="IPR013986">
    <property type="entry name" value="DExx_box_DNA_helicase_dom_sf"/>
</dbReference>
<dbReference type="PANTHER" id="PTHR11070:SF2">
    <property type="entry name" value="ATP-DEPENDENT DNA HELICASE SRS2"/>
    <property type="match status" value="1"/>
</dbReference>
<proteinExistence type="inferred from homology"/>
<dbReference type="InterPro" id="IPR014017">
    <property type="entry name" value="DNA_helicase_UvrD-like_C"/>
</dbReference>
<keyword evidence="4" id="KW-0347">Helicase</keyword>
<organism evidence="13">
    <name type="scientific">marine metagenome</name>
    <dbReference type="NCBI Taxonomy" id="408172"/>
    <lineage>
        <taxon>unclassified sequences</taxon>
        <taxon>metagenomes</taxon>
        <taxon>ecological metagenomes</taxon>
    </lineage>
</organism>
<dbReference type="FunFam" id="1.10.486.10:FF:000003">
    <property type="entry name" value="ATP-dependent DNA helicase"/>
    <property type="match status" value="1"/>
</dbReference>
<dbReference type="EMBL" id="UINC01018381">
    <property type="protein sequence ID" value="SVA77162.1"/>
    <property type="molecule type" value="Genomic_DNA"/>
</dbReference>
<sequence length="723" mass="82265">MSKLNLNDVQKQAVEAIDKPILIFAGAGTGKTRVLTQKIAYLITEKGYNPDEILAVTFTNKAAEEMRTRVQSLLGKKSMSLNIGTFHSICARLLRYEIAPLGFTPDFAIYDTADQDQLIKTLMLNLKLTTNGISPAAYRSRMSFIKSSMEDPSQLMKNGVSPFDKSVAELYPVYKEALKKNNAVDFGDLLLYPLEIFKKHPKVLKKYQEKFKYVLVDEYQDTNRPQFLFVKSLSDTHNKISVVGDDDQSIYGWRGADISNILEFEKAFPDCEVFKLEQNYRSTANILSVAGAVVKNNEYRAKKELWTDQGEGEKIGIMETYDEMEETDGVLELIQKEIQQNKRTFQDFVILYRTNVQSRALEDGLRRKGIAYNIVGGVKFYERKEVKDLLAYLRILVNPVDSVSLKRIINFPPRGIGAKTVEKCETLAAKKGIPLLDVLETPDAMNLKGKQAAGLVEFYQLVQKYRELKDKLDASELASVLVDELGLVNYYKEQGTDDATERLQNIQELLNSIHQFCKRDKNASIREFLEEVSLLTNIDTWNDSTNHITLMTLHSAKGLEFPVVFITGLEDGLFPIFRALEDPRELEEERRLFYVGLTRAMEKAYLHYAPNRRRSSGAVGLGMASRFLQEIPEEYLDRINFHSALTRRLVKDKSSNKYKLKHVRTITSFNEFERGDKVKHSIFGKGMILAVDGAGDNQKITVVFQGNIQKKLIGKYANLKLLA</sequence>
<dbReference type="Gene3D" id="3.40.50.300">
    <property type="entry name" value="P-loop containing nucleotide triphosphate hydrolases"/>
    <property type="match status" value="2"/>
</dbReference>
<dbReference type="PANTHER" id="PTHR11070">
    <property type="entry name" value="UVRD / RECB / PCRA DNA HELICASE FAMILY MEMBER"/>
    <property type="match status" value="1"/>
</dbReference>
<keyword evidence="3" id="KW-0378">Hydrolase</keyword>
<dbReference type="GO" id="GO:0016787">
    <property type="term" value="F:hydrolase activity"/>
    <property type="evidence" value="ECO:0007669"/>
    <property type="project" value="UniProtKB-KW"/>
</dbReference>
<evidence type="ECO:0000256" key="4">
    <source>
        <dbReference type="ARBA" id="ARBA00022806"/>
    </source>
</evidence>
<dbReference type="GO" id="GO:0003677">
    <property type="term" value="F:DNA binding"/>
    <property type="evidence" value="ECO:0007669"/>
    <property type="project" value="UniProtKB-KW"/>
</dbReference>
<dbReference type="PROSITE" id="PS51198">
    <property type="entry name" value="UVRD_HELICASE_ATP_BIND"/>
    <property type="match status" value="1"/>
</dbReference>
<dbReference type="EC" id="5.6.2.4" evidence="9"/>
<dbReference type="InterPro" id="IPR014016">
    <property type="entry name" value="UvrD-like_ATP-bd"/>
</dbReference>
<evidence type="ECO:0000256" key="6">
    <source>
        <dbReference type="ARBA" id="ARBA00023125"/>
    </source>
</evidence>
<evidence type="ECO:0000259" key="12">
    <source>
        <dbReference type="PROSITE" id="PS51217"/>
    </source>
</evidence>
<dbReference type="Gene3D" id="1.10.486.10">
    <property type="entry name" value="PCRA, domain 4"/>
    <property type="match status" value="1"/>
</dbReference>
<keyword evidence="5" id="KW-0067">ATP-binding</keyword>
<dbReference type="GO" id="GO:0005829">
    <property type="term" value="C:cytosol"/>
    <property type="evidence" value="ECO:0007669"/>
    <property type="project" value="TreeGrafter"/>
</dbReference>
<dbReference type="GO" id="GO:0033202">
    <property type="term" value="C:DNA helicase complex"/>
    <property type="evidence" value="ECO:0007669"/>
    <property type="project" value="TreeGrafter"/>
</dbReference>
<evidence type="ECO:0000256" key="8">
    <source>
        <dbReference type="ARBA" id="ARBA00034617"/>
    </source>
</evidence>
<name>A0A381YKQ1_9ZZZZ</name>
<dbReference type="CDD" id="cd17932">
    <property type="entry name" value="DEXQc_UvrD"/>
    <property type="match status" value="1"/>
</dbReference>
<feature type="domain" description="UvrD-like helicase C-terminal" evidence="12">
    <location>
        <begin position="284"/>
        <end position="558"/>
    </location>
</feature>
<comment type="similarity">
    <text evidence="1">Belongs to the helicase family. UvrD subfamily.</text>
</comment>
<dbReference type="Gene3D" id="1.10.10.160">
    <property type="match status" value="1"/>
</dbReference>
<evidence type="ECO:0000313" key="13">
    <source>
        <dbReference type="EMBL" id="SVA77162.1"/>
    </source>
</evidence>
<keyword evidence="7" id="KW-0413">Isomerase</keyword>
<dbReference type="GO" id="GO:0005524">
    <property type="term" value="F:ATP binding"/>
    <property type="evidence" value="ECO:0007669"/>
    <property type="project" value="UniProtKB-KW"/>
</dbReference>
<keyword evidence="6" id="KW-0238">DNA-binding</keyword>
<dbReference type="GO" id="GO:0000725">
    <property type="term" value="P:recombinational repair"/>
    <property type="evidence" value="ECO:0007669"/>
    <property type="project" value="TreeGrafter"/>
</dbReference>
<gene>
    <name evidence="13" type="ORF">METZ01_LOCUS130016</name>
</gene>
<accession>A0A381YKQ1</accession>
<feature type="domain" description="UvrD-like helicase ATP-binding" evidence="11">
    <location>
        <begin position="4"/>
        <end position="283"/>
    </location>
</feature>
<dbReference type="GO" id="GO:0043138">
    <property type="term" value="F:3'-5' DNA helicase activity"/>
    <property type="evidence" value="ECO:0007669"/>
    <property type="project" value="UniProtKB-EC"/>
</dbReference>
<evidence type="ECO:0000259" key="11">
    <source>
        <dbReference type="PROSITE" id="PS51198"/>
    </source>
</evidence>
<dbReference type="Pfam" id="PF13361">
    <property type="entry name" value="UvrD_C"/>
    <property type="match status" value="1"/>
</dbReference>
<dbReference type="SUPFAM" id="SSF52540">
    <property type="entry name" value="P-loop containing nucleoside triphosphate hydrolases"/>
    <property type="match status" value="1"/>
</dbReference>
<dbReference type="InterPro" id="IPR027417">
    <property type="entry name" value="P-loop_NTPase"/>
</dbReference>
<comment type="catalytic activity">
    <reaction evidence="8">
        <text>Couples ATP hydrolysis with the unwinding of duplex DNA by translocating in the 3'-5' direction.</text>
        <dbReference type="EC" id="5.6.2.4"/>
    </reaction>
</comment>
<comment type="catalytic activity">
    <reaction evidence="10">
        <text>ATP + H2O = ADP + phosphate + H(+)</text>
        <dbReference type="Rhea" id="RHEA:13065"/>
        <dbReference type="ChEBI" id="CHEBI:15377"/>
        <dbReference type="ChEBI" id="CHEBI:15378"/>
        <dbReference type="ChEBI" id="CHEBI:30616"/>
        <dbReference type="ChEBI" id="CHEBI:43474"/>
        <dbReference type="ChEBI" id="CHEBI:456216"/>
        <dbReference type="EC" id="5.6.2.4"/>
    </reaction>
</comment>
<reference evidence="13" key="1">
    <citation type="submission" date="2018-05" db="EMBL/GenBank/DDBJ databases">
        <authorList>
            <person name="Lanie J.A."/>
            <person name="Ng W.-L."/>
            <person name="Kazmierczak K.M."/>
            <person name="Andrzejewski T.M."/>
            <person name="Davidsen T.M."/>
            <person name="Wayne K.J."/>
            <person name="Tettelin H."/>
            <person name="Glass J.I."/>
            <person name="Rusch D."/>
            <person name="Podicherti R."/>
            <person name="Tsui H.-C.T."/>
            <person name="Winkler M.E."/>
        </authorList>
    </citation>
    <scope>NUCLEOTIDE SEQUENCE</scope>
</reference>
<evidence type="ECO:0000256" key="10">
    <source>
        <dbReference type="ARBA" id="ARBA00048988"/>
    </source>
</evidence>